<gene>
    <name evidence="2" type="ORF">NCGR_LOCUS52343</name>
</gene>
<keyword evidence="3" id="KW-1185">Reference proteome</keyword>
<feature type="region of interest" description="Disordered" evidence="1">
    <location>
        <begin position="35"/>
        <end position="61"/>
    </location>
</feature>
<organism evidence="2 3">
    <name type="scientific">Miscanthus lutarioriparius</name>
    <dbReference type="NCBI Taxonomy" id="422564"/>
    <lineage>
        <taxon>Eukaryota</taxon>
        <taxon>Viridiplantae</taxon>
        <taxon>Streptophyta</taxon>
        <taxon>Embryophyta</taxon>
        <taxon>Tracheophyta</taxon>
        <taxon>Spermatophyta</taxon>
        <taxon>Magnoliopsida</taxon>
        <taxon>Liliopsida</taxon>
        <taxon>Poales</taxon>
        <taxon>Poaceae</taxon>
        <taxon>PACMAD clade</taxon>
        <taxon>Panicoideae</taxon>
        <taxon>Andropogonodae</taxon>
        <taxon>Andropogoneae</taxon>
        <taxon>Saccharinae</taxon>
        <taxon>Miscanthus</taxon>
    </lineage>
</organism>
<protein>
    <submittedName>
        <fullName evidence="2">Uncharacterized protein</fullName>
    </submittedName>
</protein>
<comment type="caution">
    <text evidence="2">The sequence shown here is derived from an EMBL/GenBank/DDBJ whole genome shotgun (WGS) entry which is preliminary data.</text>
</comment>
<dbReference type="EMBL" id="CAJGYO010000014">
    <property type="protein sequence ID" value="CAD6269038.1"/>
    <property type="molecule type" value="Genomic_DNA"/>
</dbReference>
<evidence type="ECO:0000313" key="2">
    <source>
        <dbReference type="EMBL" id="CAD6269038.1"/>
    </source>
</evidence>
<feature type="region of interest" description="Disordered" evidence="1">
    <location>
        <begin position="86"/>
        <end position="119"/>
    </location>
</feature>
<dbReference type="Proteomes" id="UP000604825">
    <property type="component" value="Unassembled WGS sequence"/>
</dbReference>
<dbReference type="AlphaFoldDB" id="A0A811RFE1"/>
<evidence type="ECO:0000313" key="3">
    <source>
        <dbReference type="Proteomes" id="UP000604825"/>
    </source>
</evidence>
<reference evidence="2" key="1">
    <citation type="submission" date="2020-10" db="EMBL/GenBank/DDBJ databases">
        <authorList>
            <person name="Han B."/>
            <person name="Lu T."/>
            <person name="Zhao Q."/>
            <person name="Huang X."/>
            <person name="Zhao Y."/>
        </authorList>
    </citation>
    <scope>NUCLEOTIDE SEQUENCE</scope>
</reference>
<accession>A0A811RFE1</accession>
<evidence type="ECO:0000256" key="1">
    <source>
        <dbReference type="SAM" id="MobiDB-lite"/>
    </source>
</evidence>
<sequence>MAEVVGVEEPELDVPPPLEEVVELSSDDELRSLVPAGAAARAASPGAGPSTSRAAAPPDTSRYEEYARKLFVLLNRMEIGIPSGGALVNLVSDDDEEEAAGSSGSPVPGDDAPKTTPNG</sequence>
<proteinExistence type="predicted"/>
<feature type="compositionally biased region" description="Low complexity" evidence="1">
    <location>
        <begin position="35"/>
        <end position="58"/>
    </location>
</feature>
<name>A0A811RFE1_9POAL</name>